<proteinExistence type="inferred from homology"/>
<evidence type="ECO:0000256" key="1">
    <source>
        <dbReference type="ARBA" id="ARBA00004141"/>
    </source>
</evidence>
<dbReference type="InterPro" id="IPR036291">
    <property type="entry name" value="NAD(P)-bd_dom_sf"/>
</dbReference>
<dbReference type="InterPro" id="IPR029154">
    <property type="entry name" value="HIBADH-like_NADP-bd"/>
</dbReference>
<comment type="similarity">
    <text evidence="3">Belongs to the V-ATPase e1/e2 subunit family.</text>
</comment>
<keyword evidence="6" id="KW-0375">Hydrogen ion transport</keyword>
<keyword evidence="5 11" id="KW-0812">Transmembrane</keyword>
<evidence type="ECO:0000256" key="11">
    <source>
        <dbReference type="SAM" id="Phobius"/>
    </source>
</evidence>
<dbReference type="InterPro" id="IPR008389">
    <property type="entry name" value="ATPase_V0-cplx_e1/e2_su"/>
</dbReference>
<feature type="transmembrane region" description="Helical" evidence="11">
    <location>
        <begin position="555"/>
        <end position="575"/>
    </location>
</feature>
<reference evidence="15 16" key="2">
    <citation type="journal article" date="2016" name="Front. Microbiol.">
        <title>Genome and transcriptome sequences reveal the specific parasitism of the nematophagous Purpureocillium lilacinum 36-1.</title>
        <authorList>
            <person name="Xie J."/>
            <person name="Li S."/>
            <person name="Mo C."/>
            <person name="Xiao X."/>
            <person name="Peng D."/>
            <person name="Wang G."/>
            <person name="Xiao Y."/>
        </authorList>
    </citation>
    <scope>NUCLEOTIDE SEQUENCE [LARGE SCALE GENOMIC DNA]</scope>
    <source>
        <strain evidence="15 16">36-1</strain>
    </source>
</reference>
<feature type="region of interest" description="Disordered" evidence="10">
    <location>
        <begin position="111"/>
        <end position="132"/>
    </location>
</feature>
<dbReference type="InterPro" id="IPR051265">
    <property type="entry name" value="HIBADH-related_NP60_sf"/>
</dbReference>
<dbReference type="GO" id="GO:0033179">
    <property type="term" value="C:proton-transporting V-type ATPase, V0 domain"/>
    <property type="evidence" value="ECO:0007669"/>
    <property type="project" value="InterPro"/>
</dbReference>
<keyword evidence="4" id="KW-0813">Transport</keyword>
<accession>A0A2U3E832</accession>
<dbReference type="SUPFAM" id="SSF48179">
    <property type="entry name" value="6-phosphogluconate dehydrogenase C-terminal domain-like"/>
    <property type="match status" value="1"/>
</dbReference>
<gene>
    <name evidence="15" type="ORF">PCL_13084</name>
    <name evidence="14" type="ORF">Purlil1_10881</name>
</gene>
<evidence type="ECO:0000256" key="8">
    <source>
        <dbReference type="ARBA" id="ARBA00023065"/>
    </source>
</evidence>
<reference evidence="14 17" key="4">
    <citation type="journal article" date="2024" name="Microbiol. Resour. Announc.">
        <title>Genome annotations for the ascomycete fungi Trichoderma harzianum, Trichoderma aggressivum, and Purpureocillium lilacinum.</title>
        <authorList>
            <person name="Beijen E.P.W."/>
            <person name="Ohm R.A."/>
        </authorList>
    </citation>
    <scope>NUCLEOTIDE SEQUENCE [LARGE SCALE GENOMIC DNA]</scope>
    <source>
        <strain evidence="14 17">CBS 150709</strain>
    </source>
</reference>
<evidence type="ECO:0000256" key="5">
    <source>
        <dbReference type="ARBA" id="ARBA00022692"/>
    </source>
</evidence>
<dbReference type="GO" id="GO:0046961">
    <property type="term" value="F:proton-transporting ATPase activity, rotational mechanism"/>
    <property type="evidence" value="ECO:0007669"/>
    <property type="project" value="InterPro"/>
</dbReference>
<keyword evidence="9 11" id="KW-0472">Membrane</keyword>
<reference evidence="14" key="3">
    <citation type="submission" date="2023-11" db="EMBL/GenBank/DDBJ databases">
        <authorList>
            <person name="Beijen E."/>
            <person name="Ohm R.A."/>
        </authorList>
    </citation>
    <scope>NUCLEOTIDE SEQUENCE</scope>
    <source>
        <strain evidence="14">CBS 150709</strain>
    </source>
</reference>
<keyword evidence="7 11" id="KW-1133">Transmembrane helix</keyword>
<evidence type="ECO:0000313" key="14">
    <source>
        <dbReference type="EMBL" id="KAK4083189.1"/>
    </source>
</evidence>
<evidence type="ECO:0000256" key="7">
    <source>
        <dbReference type="ARBA" id="ARBA00022989"/>
    </source>
</evidence>
<feature type="compositionally biased region" description="Polar residues" evidence="10">
    <location>
        <begin position="17"/>
        <end position="27"/>
    </location>
</feature>
<organism evidence="15 16">
    <name type="scientific">Purpureocillium lilacinum</name>
    <name type="common">Paecilomyces lilacinus</name>
    <dbReference type="NCBI Taxonomy" id="33203"/>
    <lineage>
        <taxon>Eukaryota</taxon>
        <taxon>Fungi</taxon>
        <taxon>Dikarya</taxon>
        <taxon>Ascomycota</taxon>
        <taxon>Pezizomycotina</taxon>
        <taxon>Sordariomycetes</taxon>
        <taxon>Hypocreomycetidae</taxon>
        <taxon>Hypocreales</taxon>
        <taxon>Ophiocordycipitaceae</taxon>
        <taxon>Purpureocillium</taxon>
    </lineage>
</organism>
<dbReference type="Pfam" id="PF03446">
    <property type="entry name" value="NAD_binding_2"/>
    <property type="match status" value="1"/>
</dbReference>
<dbReference type="InterPro" id="IPR006115">
    <property type="entry name" value="6PGDH_NADP-bd"/>
</dbReference>
<name>A0A2U3E832_PURLI</name>
<dbReference type="PANTHER" id="PTHR43580">
    <property type="entry name" value="OXIDOREDUCTASE GLYR1-RELATED"/>
    <property type="match status" value="1"/>
</dbReference>
<reference evidence="15" key="1">
    <citation type="submission" date="2015-05" db="EMBL/GenBank/DDBJ databases">
        <authorList>
            <person name="Wang D.B."/>
            <person name="Wang M."/>
        </authorList>
    </citation>
    <scope>NUCLEOTIDE SEQUENCE</scope>
    <source>
        <strain evidence="15">36-1</strain>
    </source>
</reference>
<dbReference type="Pfam" id="PF05493">
    <property type="entry name" value="ATP_synt_H"/>
    <property type="match status" value="1"/>
</dbReference>
<dbReference type="Gene3D" id="1.10.1040.10">
    <property type="entry name" value="N-(1-d-carboxylethyl)-l-norvaline Dehydrogenase, domain 2"/>
    <property type="match status" value="1"/>
</dbReference>
<dbReference type="AlphaFoldDB" id="A0A2U3E832"/>
<dbReference type="InterPro" id="IPR008927">
    <property type="entry name" value="6-PGluconate_DH-like_C_sf"/>
</dbReference>
<dbReference type="EMBL" id="LCWV01000009">
    <property type="protein sequence ID" value="PWI70685.1"/>
    <property type="molecule type" value="Genomic_DNA"/>
</dbReference>
<evidence type="ECO:0000259" key="12">
    <source>
        <dbReference type="Pfam" id="PF03446"/>
    </source>
</evidence>
<feature type="domain" description="6-phosphogluconate dehydrogenase NADP-binding" evidence="12">
    <location>
        <begin position="146"/>
        <end position="289"/>
    </location>
</feature>
<dbReference type="Pfam" id="PF14833">
    <property type="entry name" value="NAD_binding_11"/>
    <property type="match status" value="1"/>
</dbReference>
<feature type="domain" description="3-hydroxyisobutyrate dehydrogenase-like NAD-binding" evidence="13">
    <location>
        <begin position="305"/>
        <end position="422"/>
    </location>
</feature>
<feature type="transmembrane region" description="Helical" evidence="11">
    <location>
        <begin position="587"/>
        <end position="607"/>
    </location>
</feature>
<evidence type="ECO:0000256" key="10">
    <source>
        <dbReference type="SAM" id="MobiDB-lite"/>
    </source>
</evidence>
<keyword evidence="8" id="KW-0406">Ion transport</keyword>
<evidence type="ECO:0000256" key="6">
    <source>
        <dbReference type="ARBA" id="ARBA00022781"/>
    </source>
</evidence>
<dbReference type="EMBL" id="JAWRVI010000059">
    <property type="protein sequence ID" value="KAK4083189.1"/>
    <property type="molecule type" value="Genomic_DNA"/>
</dbReference>
<comment type="subcellular location">
    <subcellularLocation>
        <location evidence="1">Membrane</location>
        <topology evidence="1">Multi-pass membrane protein</topology>
    </subcellularLocation>
</comment>
<evidence type="ECO:0000313" key="16">
    <source>
        <dbReference type="Proteomes" id="UP000245956"/>
    </source>
</evidence>
<evidence type="ECO:0000256" key="2">
    <source>
        <dbReference type="ARBA" id="ARBA00007598"/>
    </source>
</evidence>
<evidence type="ECO:0000313" key="17">
    <source>
        <dbReference type="Proteomes" id="UP001287286"/>
    </source>
</evidence>
<dbReference type="GO" id="GO:0051287">
    <property type="term" value="F:NAD binding"/>
    <property type="evidence" value="ECO:0007669"/>
    <property type="project" value="InterPro"/>
</dbReference>
<dbReference type="Proteomes" id="UP000245956">
    <property type="component" value="Unassembled WGS sequence"/>
</dbReference>
<dbReference type="InterPro" id="IPR013328">
    <property type="entry name" value="6PGD_dom2"/>
</dbReference>
<protein>
    <submittedName>
        <fullName evidence="15">6-phosphogluconate dehydrogenase 2</fullName>
    </submittedName>
</protein>
<dbReference type="Proteomes" id="UP001287286">
    <property type="component" value="Unassembled WGS sequence"/>
</dbReference>
<dbReference type="GO" id="GO:0050661">
    <property type="term" value="F:NADP binding"/>
    <property type="evidence" value="ECO:0007669"/>
    <property type="project" value="InterPro"/>
</dbReference>
<comment type="similarity">
    <text evidence="2">Belongs to the HIBADH-related family. NP60 subfamily.</text>
</comment>
<feature type="region of interest" description="Disordered" evidence="10">
    <location>
        <begin position="524"/>
        <end position="545"/>
    </location>
</feature>
<dbReference type="PANTHER" id="PTHR43580:SF3">
    <property type="entry name" value="6-PHOSPHOGLUCONATE DEHYDROGENASE FAMILY PROTEIN (AFU_ORTHOLOGUE AFUA_2G11600)"/>
    <property type="match status" value="1"/>
</dbReference>
<dbReference type="SUPFAM" id="SSF51735">
    <property type="entry name" value="NAD(P)-binding Rossmann-fold domains"/>
    <property type="match status" value="1"/>
</dbReference>
<feature type="region of interest" description="Disordered" evidence="10">
    <location>
        <begin position="9"/>
        <end position="48"/>
    </location>
</feature>
<evidence type="ECO:0000256" key="9">
    <source>
        <dbReference type="ARBA" id="ARBA00023136"/>
    </source>
</evidence>
<comment type="caution">
    <text evidence="15">The sequence shown here is derived from an EMBL/GenBank/DDBJ whole genome shotgun (WGS) entry which is preliminary data.</text>
</comment>
<evidence type="ECO:0000256" key="3">
    <source>
        <dbReference type="ARBA" id="ARBA00008328"/>
    </source>
</evidence>
<evidence type="ECO:0000259" key="13">
    <source>
        <dbReference type="Pfam" id="PF14833"/>
    </source>
</evidence>
<dbReference type="Gene3D" id="3.40.50.720">
    <property type="entry name" value="NAD(P)-binding Rossmann-like Domain"/>
    <property type="match status" value="1"/>
</dbReference>
<evidence type="ECO:0000256" key="4">
    <source>
        <dbReference type="ARBA" id="ARBA00022448"/>
    </source>
</evidence>
<evidence type="ECO:0000313" key="15">
    <source>
        <dbReference type="EMBL" id="PWI70685.1"/>
    </source>
</evidence>
<sequence length="625" mass="67570">MSLNGVVYQVDTGGRSPLSTESSATSRRVNRKYVSSPPNDGSHPKTGLHVTATALTVDRITYIEMRHFQGRGSGGTGIAATPRRSQVATILHKADHLWEYPSSTKVNRVRHGSHGSLGWPRQHGPGEHPQLRPSETTCVVLTPPQGMCRNAVEKGHSSSPVLLYNRSVQKAVDLSRELPAGKTEAVDSLVAAVPRADIIFSCLAHDEAVKEVYQIMLGSDVKGKLFVDCSTIHPELTEDVARDVAARGAEFVAAPVFGAPEAAEAGQLIAVLAGPRASVDRARPWFKGVMAGVEIDLSGEPYSKATTLKVLGNTFVFNMIEQLAEVHVVAEKSGLGTRPVHQLVDAIFGGVYTALSTRMLTGDYYRRQQPLFAVDLARKDVRHARAIAAAAGAELKTLEVADAHFAKVKEQRGETGDMAGIYGAARQDAGLAFENDNGGSLDEDVHGEAGRQPLVSRLGAANHPPPTTYLPSCGVKQLTLTCPPLYILVRRPPPTSHSISSSACRVVNIYNPGTRYGRYRVASSPWRKGKPAPHDASIPPGTSELTQSPVEPRRYAVFIGLVVIAILCAASWFLAPKGENQVLWRSSLILSIVSCYLMWAITFLAQLHPLIVPKRSDLREQFLEH</sequence>
<keyword evidence="17" id="KW-1185">Reference proteome</keyword>